<reference evidence="6" key="1">
    <citation type="journal article" date="2019" name="Int. J. Syst. Evol. Microbiol.">
        <title>The Global Catalogue of Microorganisms (GCM) 10K type strain sequencing project: providing services to taxonomists for standard genome sequencing and annotation.</title>
        <authorList>
            <consortium name="The Broad Institute Genomics Platform"/>
            <consortium name="The Broad Institute Genome Sequencing Center for Infectious Disease"/>
            <person name="Wu L."/>
            <person name="Ma J."/>
        </authorList>
    </citation>
    <scope>NUCLEOTIDE SEQUENCE [LARGE SCALE GENOMIC DNA]</scope>
    <source>
        <strain evidence="6">CGMCC 4.7682</strain>
    </source>
</reference>
<name>A0ABV7QP88_9PSEU</name>
<evidence type="ECO:0000313" key="6">
    <source>
        <dbReference type="Proteomes" id="UP001595764"/>
    </source>
</evidence>
<evidence type="ECO:0000256" key="3">
    <source>
        <dbReference type="ARBA" id="ARBA00022490"/>
    </source>
</evidence>
<dbReference type="InterPro" id="IPR025734">
    <property type="entry name" value="EspG"/>
</dbReference>
<dbReference type="EMBL" id="JBHRWI010000030">
    <property type="protein sequence ID" value="MFC3513759.1"/>
    <property type="molecule type" value="Genomic_DNA"/>
</dbReference>
<comment type="subcellular location">
    <subcellularLocation>
        <location evidence="1">Cytoplasm</location>
    </subcellularLocation>
</comment>
<comment type="caution">
    <text evidence="5">The sequence shown here is derived from an EMBL/GenBank/DDBJ whole genome shotgun (WGS) entry which is preliminary data.</text>
</comment>
<evidence type="ECO:0000256" key="1">
    <source>
        <dbReference type="ARBA" id="ARBA00004496"/>
    </source>
</evidence>
<accession>A0ABV7QP88</accession>
<protein>
    <submittedName>
        <fullName evidence="5">ESX secretion-associated protein EspG</fullName>
    </submittedName>
</protein>
<keyword evidence="3" id="KW-0963">Cytoplasm</keyword>
<gene>
    <name evidence="5" type="ORF">ACFORO_26570</name>
</gene>
<dbReference type="Pfam" id="PF14011">
    <property type="entry name" value="ESX-1_EspG"/>
    <property type="match status" value="1"/>
</dbReference>
<keyword evidence="4" id="KW-0143">Chaperone</keyword>
<evidence type="ECO:0000256" key="2">
    <source>
        <dbReference type="ARBA" id="ARBA00006411"/>
    </source>
</evidence>
<comment type="similarity">
    <text evidence="2">Belongs to the EspG family.</text>
</comment>
<keyword evidence="6" id="KW-1185">Reference proteome</keyword>
<proteinExistence type="inferred from homology"/>
<sequence length="256" mass="27671">MLLDAPVTVPRLAVAKAWEWEQIGPAHPVLGVVDVWVEKDAAMRLDALTRQVLAEPGFFDLRADRITAEFRDLMLAVANAEAECYGWSSSGDRDRATLAVRSGRNAVLVIVEDELLTLTTIGANQLIRAVVEQLPDFPAATITEFTVPKAEYDQGRASDSYTLDTSSDYTRTSPGDRLRTLMESRRAASHQLFVAARPSGTRSASMPLTAVDSLDHGRVLTYLLDGPHGDVAIACGPGTADYLTSALENTLGSLRG</sequence>
<dbReference type="Proteomes" id="UP001595764">
    <property type="component" value="Unassembled WGS sequence"/>
</dbReference>
<dbReference type="RefSeq" id="WP_377869302.1">
    <property type="nucleotide sequence ID" value="NZ_JBHMAY010000011.1"/>
</dbReference>
<evidence type="ECO:0000313" key="5">
    <source>
        <dbReference type="EMBL" id="MFC3513759.1"/>
    </source>
</evidence>
<organism evidence="5 6">
    <name type="scientific">Amycolatopsis halotolerans</name>
    <dbReference type="NCBI Taxonomy" id="330083"/>
    <lineage>
        <taxon>Bacteria</taxon>
        <taxon>Bacillati</taxon>
        <taxon>Actinomycetota</taxon>
        <taxon>Actinomycetes</taxon>
        <taxon>Pseudonocardiales</taxon>
        <taxon>Pseudonocardiaceae</taxon>
        <taxon>Amycolatopsis</taxon>
    </lineage>
</organism>
<evidence type="ECO:0000256" key="4">
    <source>
        <dbReference type="ARBA" id="ARBA00023186"/>
    </source>
</evidence>